<protein>
    <recommendedName>
        <fullName evidence="4">Cell division initiation protein</fullName>
    </recommendedName>
</protein>
<dbReference type="CDD" id="cd06503">
    <property type="entry name" value="ATP-synt_Fo_b"/>
    <property type="match status" value="1"/>
</dbReference>
<comment type="caution">
    <text evidence="2">The sequence shown here is derived from an EMBL/GenBank/DDBJ whole genome shotgun (WGS) entry which is preliminary data.</text>
</comment>
<dbReference type="EMBL" id="MKQR01000021">
    <property type="protein sequence ID" value="OLR91572.1"/>
    <property type="molecule type" value="Genomic_DNA"/>
</dbReference>
<dbReference type="RefSeq" id="WP_075976642.1">
    <property type="nucleotide sequence ID" value="NZ_MKQR01000021.1"/>
</dbReference>
<gene>
    <name evidence="2" type="ORF">BJP25_25750</name>
</gene>
<evidence type="ECO:0000313" key="3">
    <source>
        <dbReference type="Proteomes" id="UP000186040"/>
    </source>
</evidence>
<evidence type="ECO:0008006" key="4">
    <source>
        <dbReference type="Google" id="ProtNLM"/>
    </source>
</evidence>
<dbReference type="AlphaFoldDB" id="A0A1Q9LHQ2"/>
<evidence type="ECO:0000256" key="1">
    <source>
        <dbReference type="SAM" id="Coils"/>
    </source>
</evidence>
<name>A0A1Q9LHQ2_9PSEU</name>
<feature type="coiled-coil region" evidence="1">
    <location>
        <begin position="78"/>
        <end position="109"/>
    </location>
</feature>
<dbReference type="STRING" id="1193682.BJP25_25750"/>
<dbReference type="Proteomes" id="UP000186040">
    <property type="component" value="Unassembled WGS sequence"/>
</dbReference>
<accession>A0A1Q9LHQ2</accession>
<dbReference type="OrthoDB" id="3291843at2"/>
<dbReference type="PANTHER" id="PTHR38010:SF1">
    <property type="entry name" value="SLR0848 PROTEIN"/>
    <property type="match status" value="1"/>
</dbReference>
<sequence length="247" mass="26540">MYKVFEAIDELVTILEEARGVPMTSGCVVPRGDVLELLDEVRDALPAEVDDAQDVLDRKDEIVGGAEHAAEAMLSKARLDAETMLADARAEAERLVADATATADRLIADAQDEADRTSAAARAEYEDVVGRSRDEADRMIQAGRESYERSVEEGRYEQGRLVSQTEVVQAARAESTRILDAAAAEAARQKADCDAYVDDKLGEFEDLLSHTLRSVSKGRLHLRGGAAFTGAPAAVVPGGAPFDYEGA</sequence>
<evidence type="ECO:0000313" key="2">
    <source>
        <dbReference type="EMBL" id="OLR91572.1"/>
    </source>
</evidence>
<keyword evidence="1" id="KW-0175">Coiled coil</keyword>
<organism evidence="2 3">
    <name type="scientific">Actinokineospora bangkokensis</name>
    <dbReference type="NCBI Taxonomy" id="1193682"/>
    <lineage>
        <taxon>Bacteria</taxon>
        <taxon>Bacillati</taxon>
        <taxon>Actinomycetota</taxon>
        <taxon>Actinomycetes</taxon>
        <taxon>Pseudonocardiales</taxon>
        <taxon>Pseudonocardiaceae</taxon>
        <taxon>Actinokineospora</taxon>
    </lineage>
</organism>
<keyword evidence="3" id="KW-1185">Reference proteome</keyword>
<proteinExistence type="predicted"/>
<reference evidence="2 3" key="1">
    <citation type="submission" date="2016-10" db="EMBL/GenBank/DDBJ databases">
        <title>The Draft Genome Sequence of Actinokineospora bangkokensis 44EHWT reveals the biosynthetic pathway of antifungal compounds Thailandins with unusual extender unit butylmalonyl-CoA.</title>
        <authorList>
            <person name="Greule A."/>
            <person name="Intra B."/>
            <person name="Flemming S."/>
            <person name="Rommel M.G."/>
            <person name="Panbangred W."/>
            <person name="Bechthold A."/>
        </authorList>
    </citation>
    <scope>NUCLEOTIDE SEQUENCE [LARGE SCALE GENOMIC DNA]</scope>
    <source>
        <strain evidence="2 3">44EHW</strain>
    </source>
</reference>
<dbReference type="PANTHER" id="PTHR38010">
    <property type="entry name" value="SLR0848 PROTEIN"/>
    <property type="match status" value="1"/>
</dbReference>